<proteinExistence type="predicted"/>
<name>A0A9X2D312_9GAMM</name>
<protein>
    <submittedName>
        <fullName evidence="3">P44/Msp2 family outer membrane protein</fullName>
    </submittedName>
</protein>
<accession>A0A9X2D312</accession>
<keyword evidence="1" id="KW-0732">Signal</keyword>
<dbReference type="Gene3D" id="2.40.160.20">
    <property type="match status" value="1"/>
</dbReference>
<gene>
    <name evidence="3" type="ORF">LOX96_15525</name>
</gene>
<sequence length="252" mass="27437">MKQLIKLGLIPSLLVSSAVFALNPVQGFYGGLLAGISHGPGSNPVTFVEDNKRFTGIVTFSSVGGGGGAVLGYKLNHFRLEGELLYNRFSTGPLQVDPGGCTIENMDVLTPTGYCPPGEFDRFQAKALGYSGSSAVTYGLVNAYYDFFSYDSEALVVPYVGVGIGQARIKNFNNLVNTNTTFSRGFNQEKVNSMAIQGILGLSYYMDDFTWAGMDLRYTTTKNLIEMSNRRYNLTALMFNINFAFDKGAINC</sequence>
<dbReference type="InterPro" id="IPR002566">
    <property type="entry name" value="Msp4_OMP-like"/>
</dbReference>
<keyword evidence="4" id="KW-1185">Reference proteome</keyword>
<dbReference type="AlphaFoldDB" id="A0A9X2D312"/>
<evidence type="ECO:0000313" key="3">
    <source>
        <dbReference type="EMBL" id="MCL9685513.1"/>
    </source>
</evidence>
<feature type="domain" description="Msp4/OMP-like" evidence="2">
    <location>
        <begin position="63"/>
        <end position="204"/>
    </location>
</feature>
<dbReference type="SUPFAM" id="SSF56925">
    <property type="entry name" value="OMPA-like"/>
    <property type="match status" value="1"/>
</dbReference>
<feature type="chain" id="PRO_5040722516" evidence="1">
    <location>
        <begin position="22"/>
        <end position="252"/>
    </location>
</feature>
<dbReference type="Proteomes" id="UP001139721">
    <property type="component" value="Unassembled WGS sequence"/>
</dbReference>
<evidence type="ECO:0000256" key="1">
    <source>
        <dbReference type="SAM" id="SignalP"/>
    </source>
</evidence>
<reference evidence="3" key="1">
    <citation type="submission" date="2021-11" db="EMBL/GenBank/DDBJ databases">
        <title>Legionella maioricencis sp. nov., a new species isolated from hot water samples in Mallorca.</title>
        <authorList>
            <person name="Crespi S."/>
            <person name="Drasar V."/>
            <person name="Salva-Serra F."/>
            <person name="Jaen-Luchoro D."/>
            <person name="Pineiro-Iglesias B."/>
            <person name="Aliaga F."/>
            <person name="Fernandez-Juarez V."/>
            <person name="Coll G."/>
            <person name="Moore E.R.B."/>
            <person name="Bennasar-Figueras A."/>
        </authorList>
    </citation>
    <scope>NUCLEOTIDE SEQUENCE</scope>
    <source>
        <strain evidence="3">HCPI-6</strain>
    </source>
</reference>
<dbReference type="EMBL" id="JAJKBJ010000028">
    <property type="protein sequence ID" value="MCL9685513.1"/>
    <property type="molecule type" value="Genomic_DNA"/>
</dbReference>
<evidence type="ECO:0000259" key="2">
    <source>
        <dbReference type="Pfam" id="PF01617"/>
    </source>
</evidence>
<evidence type="ECO:0000313" key="4">
    <source>
        <dbReference type="Proteomes" id="UP001139721"/>
    </source>
</evidence>
<dbReference type="RefSeq" id="WP_250424330.1">
    <property type="nucleotide sequence ID" value="NZ_JAJKBJ010000028.1"/>
</dbReference>
<dbReference type="InterPro" id="IPR011250">
    <property type="entry name" value="OMP/PagP_B-barrel"/>
</dbReference>
<comment type="caution">
    <text evidence="3">The sequence shown here is derived from an EMBL/GenBank/DDBJ whole genome shotgun (WGS) entry which is preliminary data.</text>
</comment>
<feature type="signal peptide" evidence="1">
    <location>
        <begin position="1"/>
        <end position="21"/>
    </location>
</feature>
<organism evidence="3 4">
    <name type="scientific">Legionella maioricensis</name>
    <dbReference type="NCBI Taxonomy" id="2896528"/>
    <lineage>
        <taxon>Bacteria</taxon>
        <taxon>Pseudomonadati</taxon>
        <taxon>Pseudomonadota</taxon>
        <taxon>Gammaproteobacteria</taxon>
        <taxon>Legionellales</taxon>
        <taxon>Legionellaceae</taxon>
        <taxon>Legionella</taxon>
    </lineage>
</organism>
<dbReference type="Pfam" id="PF01617">
    <property type="entry name" value="Surface_Ag_2"/>
    <property type="match status" value="1"/>
</dbReference>